<reference evidence="2" key="1">
    <citation type="journal article" date="2023" name="Nat. Plants">
        <title>Single-cell RNA sequencing provides a high-resolution roadmap for understanding the multicellular compartmentation of specialized metabolism.</title>
        <authorList>
            <person name="Sun S."/>
            <person name="Shen X."/>
            <person name="Li Y."/>
            <person name="Li Y."/>
            <person name="Wang S."/>
            <person name="Li R."/>
            <person name="Zhang H."/>
            <person name="Shen G."/>
            <person name="Guo B."/>
            <person name="Wei J."/>
            <person name="Xu J."/>
            <person name="St-Pierre B."/>
            <person name="Chen S."/>
            <person name="Sun C."/>
        </authorList>
    </citation>
    <scope>NUCLEOTIDE SEQUENCE [LARGE SCALE GENOMIC DNA]</scope>
</reference>
<accession>A0ACC0B529</accession>
<keyword evidence="2" id="KW-1185">Reference proteome</keyword>
<protein>
    <submittedName>
        <fullName evidence="1">Uncharacterized protein</fullName>
    </submittedName>
</protein>
<dbReference type="Proteomes" id="UP001060085">
    <property type="component" value="Linkage Group LG04"/>
</dbReference>
<name>A0ACC0B529_CATRO</name>
<evidence type="ECO:0000313" key="1">
    <source>
        <dbReference type="EMBL" id="KAI5667754.1"/>
    </source>
</evidence>
<comment type="caution">
    <text evidence="1">The sequence shown here is derived from an EMBL/GenBank/DDBJ whole genome shotgun (WGS) entry which is preliminary data.</text>
</comment>
<sequence length="132" mass="15204">MPIDEFEFRRILNLFPVVRSGDVYLDTESSSQSTSSSKVNEYEGQDRLNNVDRKYADSQGSDRGDAFWAKLKSLVEKKMGPSEAEKFCQGFQKVYRRLVRIIITLFPKFLVYEELSLDSARSFINSSENSHS</sequence>
<evidence type="ECO:0000313" key="2">
    <source>
        <dbReference type="Proteomes" id="UP001060085"/>
    </source>
</evidence>
<dbReference type="EMBL" id="CM044704">
    <property type="protein sequence ID" value="KAI5667754.1"/>
    <property type="molecule type" value="Genomic_DNA"/>
</dbReference>
<organism evidence="1 2">
    <name type="scientific">Catharanthus roseus</name>
    <name type="common">Madagascar periwinkle</name>
    <name type="synonym">Vinca rosea</name>
    <dbReference type="NCBI Taxonomy" id="4058"/>
    <lineage>
        <taxon>Eukaryota</taxon>
        <taxon>Viridiplantae</taxon>
        <taxon>Streptophyta</taxon>
        <taxon>Embryophyta</taxon>
        <taxon>Tracheophyta</taxon>
        <taxon>Spermatophyta</taxon>
        <taxon>Magnoliopsida</taxon>
        <taxon>eudicotyledons</taxon>
        <taxon>Gunneridae</taxon>
        <taxon>Pentapetalae</taxon>
        <taxon>asterids</taxon>
        <taxon>lamiids</taxon>
        <taxon>Gentianales</taxon>
        <taxon>Apocynaceae</taxon>
        <taxon>Rauvolfioideae</taxon>
        <taxon>Vinceae</taxon>
        <taxon>Catharanthinae</taxon>
        <taxon>Catharanthus</taxon>
    </lineage>
</organism>
<proteinExistence type="predicted"/>
<gene>
    <name evidence="1" type="ORF">M9H77_17607</name>
</gene>